<dbReference type="GO" id="GO:0071944">
    <property type="term" value="C:cell periphery"/>
    <property type="evidence" value="ECO:0007669"/>
    <property type="project" value="TreeGrafter"/>
</dbReference>
<dbReference type="AlphaFoldDB" id="A0A835SJS8"/>
<dbReference type="GO" id="GO:0016020">
    <property type="term" value="C:membrane"/>
    <property type="evidence" value="ECO:0007669"/>
    <property type="project" value="TreeGrafter"/>
</dbReference>
<protein>
    <submittedName>
        <fullName evidence="1">Uncharacterized protein</fullName>
    </submittedName>
</protein>
<name>A0A835SJS8_CHLIN</name>
<evidence type="ECO:0000313" key="2">
    <source>
        <dbReference type="Proteomes" id="UP000650467"/>
    </source>
</evidence>
<dbReference type="EMBL" id="JAEHOC010000035">
    <property type="protein sequence ID" value="KAG2428319.1"/>
    <property type="molecule type" value="Genomic_DNA"/>
</dbReference>
<dbReference type="OrthoDB" id="151517at2759"/>
<dbReference type="Proteomes" id="UP000650467">
    <property type="component" value="Unassembled WGS sequence"/>
</dbReference>
<dbReference type="GO" id="GO:0005783">
    <property type="term" value="C:endoplasmic reticulum"/>
    <property type="evidence" value="ECO:0007669"/>
    <property type="project" value="TreeGrafter"/>
</dbReference>
<evidence type="ECO:0000313" key="1">
    <source>
        <dbReference type="EMBL" id="KAG2428319.1"/>
    </source>
</evidence>
<comment type="caution">
    <text evidence="1">The sequence shown here is derived from an EMBL/GenBank/DDBJ whole genome shotgun (WGS) entry which is preliminary data.</text>
</comment>
<dbReference type="GO" id="GO:0046513">
    <property type="term" value="P:ceramide biosynthetic process"/>
    <property type="evidence" value="ECO:0007669"/>
    <property type="project" value="TreeGrafter"/>
</dbReference>
<gene>
    <name evidence="1" type="ORF">HXX76_010467</name>
</gene>
<reference evidence="1" key="1">
    <citation type="journal article" date="2020" name="bioRxiv">
        <title>Comparative genomics of Chlamydomonas.</title>
        <authorList>
            <person name="Craig R.J."/>
            <person name="Hasan A.R."/>
            <person name="Ness R.W."/>
            <person name="Keightley P.D."/>
        </authorList>
    </citation>
    <scope>NUCLEOTIDE SEQUENCE</scope>
    <source>
        <strain evidence="1">SAG 7.73</strain>
    </source>
</reference>
<organism evidence="1 2">
    <name type="scientific">Chlamydomonas incerta</name>
    <dbReference type="NCBI Taxonomy" id="51695"/>
    <lineage>
        <taxon>Eukaryota</taxon>
        <taxon>Viridiplantae</taxon>
        <taxon>Chlorophyta</taxon>
        <taxon>core chlorophytes</taxon>
        <taxon>Chlorophyceae</taxon>
        <taxon>CS clade</taxon>
        <taxon>Chlamydomonadales</taxon>
        <taxon>Chlamydomonadaceae</taxon>
        <taxon>Chlamydomonas</taxon>
    </lineage>
</organism>
<dbReference type="PANTHER" id="PTHR12393">
    <property type="entry name" value="SPHINGOMYELIN PHOSPHODIESTERASE RELATED"/>
    <property type="match status" value="1"/>
</dbReference>
<proteinExistence type="predicted"/>
<dbReference type="GO" id="GO:0030149">
    <property type="term" value="P:sphingolipid catabolic process"/>
    <property type="evidence" value="ECO:0007669"/>
    <property type="project" value="TreeGrafter"/>
</dbReference>
<dbReference type="GO" id="GO:0004620">
    <property type="term" value="F:phospholipase activity"/>
    <property type="evidence" value="ECO:0007669"/>
    <property type="project" value="TreeGrafter"/>
</dbReference>
<keyword evidence="2" id="KW-1185">Reference proteome</keyword>
<accession>A0A835SJS8</accession>
<dbReference type="PANTHER" id="PTHR12393:SF6">
    <property type="entry name" value="SPHINGOMYELIN PHOSPHODIESTERASE 2"/>
    <property type="match status" value="1"/>
</dbReference>
<sequence length="634" mass="67599">MALQPWLGAAFVAHWGRPEPWRVLSRLQRERLLCLAASSHHPPSLDAALAHCGTELAAEVLASAAAAGDVQACRRLYATEGCSLDYSLVATAAGISGSLPVCEWLAEAMPGNKQAELRCVLLPAAAFAGHERVVEWALERLGNTFFWSGTWVGAAARAGRLELMQRLAVRYPFDLLEAQRGKPSLLAQVAFGCPLAVLQQYYEPWGTVLLQLVEHKQDLLLAAAASPTPDWAEKCDWLWARWGTAAAAFGTNTRRLYGWAVAGVMQHTDIPQRLQLLASRGLGSFLERHAPCVAGQIGSTAAVGFCLDQLPALLRQQAAAPVVAAGGGRPVAAAAAGQLPGEAPVAQQLQQQTNAFKETIAIAAAQHGHVPVLRLLRGRGFVFHAHHLEDAIQHSESLGAPDTRGLASLRYLLLEDPAGLAPGLAPGGGAEADWSSLFREAAIAGADLPLLRHLHEQRGASINLVAVARGGSEEALSWAVAALEAAGQAPKPLSCINLEVVLSSGNWAAADWLVRHVLAPPKQEILEQMLLRPRTFSGFMSSLSIPNLQWVPTLQWLVGVRGGQDGAHGQVQWTAELHAALVRRQNKGIHSLGKETLGRLRWLAELVEAVGVELGGAAGARQGRGQRRRACRGG</sequence>